<dbReference type="RefSeq" id="XP_067758262.1">
    <property type="nucleotide sequence ID" value="XM_067901260.1"/>
</dbReference>
<reference evidence="1 2" key="1">
    <citation type="submission" date="2021-02" db="EMBL/GenBank/DDBJ databases">
        <title>Porcisia hertigi Genome sequencing and assembly.</title>
        <authorList>
            <person name="Almutairi H."/>
            <person name="Gatherer D."/>
        </authorList>
    </citation>
    <scope>NUCLEOTIDE SEQUENCE [LARGE SCALE GENOMIC DNA]</scope>
    <source>
        <strain evidence="1 2">C119</strain>
    </source>
</reference>
<dbReference type="AlphaFoldDB" id="A0A836IG16"/>
<evidence type="ECO:0000313" key="2">
    <source>
        <dbReference type="Proteomes" id="UP000674318"/>
    </source>
</evidence>
<dbReference type="OrthoDB" id="273385at2759"/>
<dbReference type="GeneID" id="94291337"/>
<gene>
    <name evidence="1" type="ORF">JKF63_05293</name>
</gene>
<protein>
    <submittedName>
        <fullName evidence="1">Uncharacterized protein</fullName>
    </submittedName>
</protein>
<comment type="caution">
    <text evidence="1">The sequence shown here is derived from an EMBL/GenBank/DDBJ whole genome shotgun (WGS) entry which is preliminary data.</text>
</comment>
<proteinExistence type="predicted"/>
<dbReference type="Proteomes" id="UP000674318">
    <property type="component" value="Unassembled WGS sequence"/>
</dbReference>
<organism evidence="1 2">
    <name type="scientific">Porcisia hertigi</name>
    <dbReference type="NCBI Taxonomy" id="2761500"/>
    <lineage>
        <taxon>Eukaryota</taxon>
        <taxon>Discoba</taxon>
        <taxon>Euglenozoa</taxon>
        <taxon>Kinetoplastea</taxon>
        <taxon>Metakinetoplastina</taxon>
        <taxon>Trypanosomatida</taxon>
        <taxon>Trypanosomatidae</taxon>
        <taxon>Leishmaniinae</taxon>
        <taxon>Porcisia</taxon>
    </lineage>
</organism>
<keyword evidence="2" id="KW-1185">Reference proteome</keyword>
<dbReference type="KEGG" id="phet:94291337"/>
<name>A0A836IG16_9TRYP</name>
<accession>A0A836IG16</accession>
<evidence type="ECO:0000313" key="1">
    <source>
        <dbReference type="EMBL" id="KAG5508794.1"/>
    </source>
</evidence>
<dbReference type="EMBL" id="JAFJZO010000016">
    <property type="protein sequence ID" value="KAG5508794.1"/>
    <property type="molecule type" value="Genomic_DNA"/>
</dbReference>
<sequence length="224" mass="24252">MEKMPVISTPFVMELRAGEELRLAQAPQDSLTASSSTASAQSTNVFAKNDFRALVNGLAFVEEETMSADGFPTAPKPHHKHSVVRVTLLACMRPPPTGSSHEHFIKTVTLASCNFSGNPPQNGVASNGASSAPRREAEESALSLYPTVTRVESTVQFHSPLLFQSNGNIQSLSVVAEDMATTAHSSGSSGSVRRYQGERRFVVRMYGIQETFLSKKQVLLLAQR</sequence>